<organism evidence="1 2">
    <name type="scientific">Chryseobacterium endophyticum</name>
    <dbReference type="NCBI Taxonomy" id="1854762"/>
    <lineage>
        <taxon>Bacteria</taxon>
        <taxon>Pseudomonadati</taxon>
        <taxon>Bacteroidota</taxon>
        <taxon>Flavobacteriia</taxon>
        <taxon>Flavobacteriales</taxon>
        <taxon>Weeksellaceae</taxon>
        <taxon>Chryseobacterium group</taxon>
        <taxon>Chryseobacterium</taxon>
    </lineage>
</organism>
<evidence type="ECO:0000313" key="2">
    <source>
        <dbReference type="Proteomes" id="UP001463665"/>
    </source>
</evidence>
<dbReference type="EMBL" id="CP154834">
    <property type="protein sequence ID" value="XAO74896.1"/>
    <property type="molecule type" value="Genomic_DNA"/>
</dbReference>
<protein>
    <submittedName>
        <fullName evidence="1">Uncharacterized protein</fullName>
    </submittedName>
</protein>
<evidence type="ECO:0000313" key="1">
    <source>
        <dbReference type="EMBL" id="XAO74896.1"/>
    </source>
</evidence>
<reference evidence="1 2" key="1">
    <citation type="submission" date="2024-04" db="EMBL/GenBank/DDBJ databases">
        <title>Genome sequencing and assembly of rice foliar adapted Chryseobacterium endophyticum OsEnb-ALM-A6.</title>
        <authorList>
            <person name="Kumar S."/>
            <person name="Javed M."/>
            <person name="Chouhan V."/>
            <person name="Charishma K."/>
            <person name="Patel A."/>
            <person name="Kumar M."/>
            <person name="Sahu K.P."/>
            <person name="Kumar A."/>
        </authorList>
    </citation>
    <scope>NUCLEOTIDE SEQUENCE [LARGE SCALE GENOMIC DNA]</scope>
    <source>
        <strain evidence="1 2">OsEnb-ALM-A6</strain>
    </source>
</reference>
<gene>
    <name evidence="1" type="ORF">AAFP95_02360</name>
</gene>
<name>A0AAU6WQH6_9FLAO</name>
<proteinExistence type="predicted"/>
<accession>A0AAU6WQH6</accession>
<dbReference type="Proteomes" id="UP001463665">
    <property type="component" value="Chromosome"/>
</dbReference>
<keyword evidence="2" id="KW-1185">Reference proteome</keyword>
<dbReference type="RefSeq" id="WP_345766831.1">
    <property type="nucleotide sequence ID" value="NZ_CP154834.1"/>
</dbReference>
<sequence length="85" mass="10229">MKKEDVLHLEKLMNFLGMQFLKKSRWEDISKTEWSYIAAELNDLIIKEYEEKGIKKKADFLGSNYLYEHLVINKLKNTIKMKMPF</sequence>
<dbReference type="AlphaFoldDB" id="A0AAU6WQH6"/>